<keyword evidence="11" id="KW-0653">Protein transport</keyword>
<evidence type="ECO:0000256" key="13">
    <source>
        <dbReference type="ARBA" id="ARBA00023004"/>
    </source>
</evidence>
<keyword evidence="6" id="KW-0853">WD repeat</keyword>
<evidence type="ECO:0000256" key="14">
    <source>
        <dbReference type="ARBA" id="ARBA00023033"/>
    </source>
</evidence>
<dbReference type="SUPFAM" id="SSF48264">
    <property type="entry name" value="Cytochrome P450"/>
    <property type="match status" value="1"/>
</dbReference>
<comment type="pathway">
    <text evidence="2">Pigment biosynthesis; anthocyanin biosynthesis.</text>
</comment>
<evidence type="ECO:0000256" key="19">
    <source>
        <dbReference type="ARBA" id="ARBA00066564"/>
    </source>
</evidence>
<name>A0A3Q7IZP9_SOLLC</name>
<dbReference type="GO" id="GO:0005770">
    <property type="term" value="C:late endosome"/>
    <property type="evidence" value="ECO:0000318"/>
    <property type="project" value="GO_Central"/>
</dbReference>
<dbReference type="Gene3D" id="1.25.40.10">
    <property type="entry name" value="Tetratricopeptide repeat domain"/>
    <property type="match status" value="1"/>
</dbReference>
<dbReference type="Pfam" id="PF23556">
    <property type="entry name" value="TPR_Vps41"/>
    <property type="match status" value="2"/>
</dbReference>
<dbReference type="GO" id="GO:0009267">
    <property type="term" value="P:cellular response to starvation"/>
    <property type="evidence" value="ECO:0000318"/>
    <property type="project" value="GO_Central"/>
</dbReference>
<comment type="similarity">
    <text evidence="3">Belongs to the VPS41 family.</text>
</comment>
<evidence type="ECO:0000256" key="8">
    <source>
        <dbReference type="ARBA" id="ARBA00022723"/>
    </source>
</evidence>
<dbReference type="PROSITE" id="PS00086">
    <property type="entry name" value="CYTOCHROME_P450"/>
    <property type="match status" value="1"/>
</dbReference>
<evidence type="ECO:0000256" key="17">
    <source>
        <dbReference type="ARBA" id="ARBA00058000"/>
    </source>
</evidence>
<dbReference type="FunCoup" id="A0A3Q7IZP9">
    <property type="interactions" value="3324"/>
</dbReference>
<evidence type="ECO:0000256" key="21">
    <source>
        <dbReference type="PROSITE-ProRule" id="PRU01006"/>
    </source>
</evidence>
<sequence>MSRKLSDKGIDGDDERDEEEEYSDEEEEDGEEDEYEPRLKYQRMGGSVQSLLSSDAATCISVAERMIALGTYSGAVHILDFLGNQYLSLRGKEIHKVLGRIDLCSRNRGSSRGALELVKEFAAHTAAVNDLCFDTEGEYIGSCSDDGSVIINSLFTNESMKFEYHRPMKAVALDPDYARKSSRRFVTGGLAGNLYLNAKKWMGYRDQVLHSGEGPVHAVKWRTSLIAWANDAGVKVYDAANDQRITFIERPRGSPHPELLVPHIVWQDDTVLVVGWGTSVKIASIKTNQNKGLNGSYKYITMSSLNQVDIVASFQTSYFISGIAPFGDSLVVLAYIPAEEDGEKNFSSTIPSRQGNAQRPEVRVVTWNNDELATDALPVHGFEHYKAKDYSLAHAPFSGSSYAGGQWAAGDEPLYYIVSPKDVIIAKPRDTEDHINWLLQHGWHEKALEAVEANQGRSELVDEVGSRYLDHLIVERKYGEAASLCPKLLRGSPSAWERYKYLKTMKYVGNLLVIEVQLVIFSRWVFHFAHLRQLPVLVPYIPTENPILRDTAYEVALVALATNPSFYKDLVSTVKSWPPGIYSTSPVISAIESQLNTSSMTDHLKEALAELYVIEGQHDKAFALYADLMKPDLFDFIEKHNLHDAVREKVVQLMMVDSKRAIPLLIQHRDFIYPPEVVSQLMAAKTKCDCRYLLHLYLHSLFEVNPHAGRDYHDMQVELYADYDPKMMLPFLRSSQHYTLEKAYDICVKRDLLKEQVFILGRMGNAKQALAIIINRVGDIEEAIEFVSMQHDDELWDELIKQSLNKPEMVGVLLEHTVGNLDPLYIVNMLPNGLEIPRLRDRLVKIVTDYRTETSLRHGCNDILKADCVNLLVKYYKEAKRAICLSEDVDQAHSKRNQQRASHLGERVISMKSMERGRRLPLPPGPTGWPVIGALPLLGSMPHVALAKMAKKYGPIMYLKVGTCGMVVASTPNAAKAFLKTLDINFSNRPPNAGATHLAYNAQDMVFAPYGPRWKLLRKLSNLHMLGGKALENWANVRANELGHMLKSMFDASQDGECVVIADVLTFAMANMIGQVMLSKRVFVEKGVEVNEFKNMVVELMTVAGYFNIGDFIPKLAWMDIQGIEKGMKNLHKKFDDLLTKMFDEHEATSNERKENPDFLDVVMANRDNSEGERLSTTNIKALLLNLFTAGTDTSSSVIEWALAEMMKNPKIFEKAQQEMDQVIGKNRRLIESDIPNLPYLRAICKETFRKHPSTPLNLPRVSSEPCTVDGYYIPKNTRLSVNIWAIGRDPDVWENPLEFTPERFLSGKNAKIEPRGNDFELIPFGAGRRICAGTRMGIVMVEYILGTLVHSFDWKLPNNVIDINMEESFGLALQKAVPLEAMVTPRLSLDVYRC</sequence>
<keyword evidence="13 20" id="KW-0408">Iron</keyword>
<comment type="function">
    <text evidence="17">Catalyzes the 3'5'-hydroxylation of naringenin and eriodictyol to form 5,7,3,'4',5'-pentahydroxyflavanone and 3',5'-hydroxylation of dihydrokaempferol and dihydroquercetin to form dihydromyricetin.</text>
</comment>
<dbReference type="Gramene" id="Solyc11g066560.2.1">
    <property type="protein sequence ID" value="Solyc11g066560.2.1"/>
    <property type="gene ID" value="Solyc11g066560.2"/>
</dbReference>
<dbReference type="GO" id="GO:0006623">
    <property type="term" value="P:protein targeting to vacuole"/>
    <property type="evidence" value="ECO:0000318"/>
    <property type="project" value="GO_Central"/>
</dbReference>
<dbReference type="InterPro" id="IPR045111">
    <property type="entry name" value="Vps41/Vps8"/>
</dbReference>
<accession>A0A3Q7IZP9</accession>
<proteinExistence type="inferred from homology"/>
<dbReference type="InterPro" id="IPR036322">
    <property type="entry name" value="WD40_repeat_dom_sf"/>
</dbReference>
<dbReference type="GO" id="GO:0005506">
    <property type="term" value="F:iron ion binding"/>
    <property type="evidence" value="ECO:0007669"/>
    <property type="project" value="InterPro"/>
</dbReference>
<dbReference type="CDD" id="cd20657">
    <property type="entry name" value="CYP75"/>
    <property type="match status" value="1"/>
</dbReference>
<evidence type="ECO:0000256" key="7">
    <source>
        <dbReference type="ARBA" id="ARBA00022617"/>
    </source>
</evidence>
<keyword evidence="14" id="KW-0503">Monooxygenase</keyword>
<evidence type="ECO:0000313" key="24">
    <source>
        <dbReference type="EnsemblPlants" id="Solyc11g066560.2.1"/>
    </source>
</evidence>
<feature type="compositionally biased region" description="Basic and acidic residues" evidence="22">
    <location>
        <begin position="1"/>
        <end position="11"/>
    </location>
</feature>
<keyword evidence="25" id="KW-1185">Reference proteome</keyword>
<evidence type="ECO:0000256" key="9">
    <source>
        <dbReference type="ARBA" id="ARBA00022737"/>
    </source>
</evidence>
<evidence type="ECO:0000256" key="15">
    <source>
        <dbReference type="ARBA" id="ARBA00029538"/>
    </source>
</evidence>
<dbReference type="PRINTS" id="PR00385">
    <property type="entry name" value="P450"/>
</dbReference>
<dbReference type="FunFam" id="1.10.630.10:FF:000111">
    <property type="entry name" value="Flavonoid 3',5'-hydroxylase 2"/>
    <property type="match status" value="1"/>
</dbReference>
<dbReference type="Gene3D" id="2.130.10.10">
    <property type="entry name" value="YVTN repeat-like/Quinoprotein amine dehydrogenase"/>
    <property type="match status" value="1"/>
</dbReference>
<evidence type="ECO:0000256" key="16">
    <source>
        <dbReference type="ARBA" id="ARBA00050521"/>
    </source>
</evidence>
<dbReference type="EC" id="1.14.14.81" evidence="19"/>
<dbReference type="GO" id="GO:0030897">
    <property type="term" value="C:HOPS complex"/>
    <property type="evidence" value="ECO:0000318"/>
    <property type="project" value="GO_Central"/>
</dbReference>
<dbReference type="InterPro" id="IPR036396">
    <property type="entry name" value="Cyt_P450_sf"/>
</dbReference>
<dbReference type="PROSITE" id="PS50236">
    <property type="entry name" value="CHCR"/>
    <property type="match status" value="1"/>
</dbReference>
<evidence type="ECO:0000256" key="20">
    <source>
        <dbReference type="PIRSR" id="PIRSR602401-1"/>
    </source>
</evidence>
<dbReference type="PANTHER" id="PTHR12616:SF1">
    <property type="entry name" value="VACUOLAR PROTEIN SORTING-ASSOCIATED PROTEIN 41 HOMOLOG"/>
    <property type="match status" value="1"/>
</dbReference>
<feature type="repeat" description="CHCR" evidence="21">
    <location>
        <begin position="665"/>
        <end position="812"/>
    </location>
</feature>
<evidence type="ECO:0000256" key="4">
    <source>
        <dbReference type="ARBA" id="ARBA00010617"/>
    </source>
</evidence>
<dbReference type="InterPro" id="IPR000547">
    <property type="entry name" value="Clathrin_H-chain/VPS_repeat"/>
</dbReference>
<keyword evidence="7 20" id="KW-0349">Heme</keyword>
<evidence type="ECO:0000313" key="25">
    <source>
        <dbReference type="Proteomes" id="UP000004994"/>
    </source>
</evidence>
<evidence type="ECO:0000256" key="2">
    <source>
        <dbReference type="ARBA" id="ARBA00004935"/>
    </source>
</evidence>
<organism evidence="24">
    <name type="scientific">Solanum lycopersicum</name>
    <name type="common">Tomato</name>
    <name type="synonym">Lycopersicon esculentum</name>
    <dbReference type="NCBI Taxonomy" id="4081"/>
    <lineage>
        <taxon>Eukaryota</taxon>
        <taxon>Viridiplantae</taxon>
        <taxon>Streptophyta</taxon>
        <taxon>Embryophyta</taxon>
        <taxon>Tracheophyta</taxon>
        <taxon>Spermatophyta</taxon>
        <taxon>Magnoliopsida</taxon>
        <taxon>eudicotyledons</taxon>
        <taxon>Gunneridae</taxon>
        <taxon>Pentapetalae</taxon>
        <taxon>asterids</taxon>
        <taxon>lamiids</taxon>
        <taxon>Solanales</taxon>
        <taxon>Solanaceae</taxon>
        <taxon>Solanoideae</taxon>
        <taxon>Solaneae</taxon>
        <taxon>Solanum</taxon>
        <taxon>Solanum subgen. Lycopersicon</taxon>
    </lineage>
</organism>
<comment type="function">
    <text evidence="18">Required for vacuolar assembly and vacuolar traffic.</text>
</comment>
<dbReference type="PANTHER" id="PTHR12616">
    <property type="entry name" value="VACUOLAR PROTEIN SORTING VPS41"/>
    <property type="match status" value="1"/>
</dbReference>
<reference evidence="24" key="2">
    <citation type="submission" date="2019-01" db="UniProtKB">
        <authorList>
            <consortium name="EnsemblPlants"/>
        </authorList>
    </citation>
    <scope>IDENTIFICATION</scope>
    <source>
        <strain evidence="24">cv. Heinz 1706</strain>
    </source>
</reference>
<dbReference type="EnsemblPlants" id="Solyc11g066560.2.1">
    <property type="protein sequence ID" value="Solyc11g066560.2.1"/>
    <property type="gene ID" value="Solyc11g066560.2"/>
</dbReference>
<dbReference type="FunFam" id="1.25.40.10:FF:000545">
    <property type="entry name" value="Vacuolar protein sorting-associated protein 41 homolog"/>
    <property type="match status" value="1"/>
</dbReference>
<feature type="region of interest" description="Disordered" evidence="22">
    <location>
        <begin position="1"/>
        <end position="37"/>
    </location>
</feature>
<dbReference type="InterPro" id="IPR001128">
    <property type="entry name" value="Cyt_P450"/>
</dbReference>
<dbReference type="GO" id="GO:0016236">
    <property type="term" value="P:macroautophagy"/>
    <property type="evidence" value="ECO:0000318"/>
    <property type="project" value="GO_Central"/>
</dbReference>
<dbReference type="GO" id="GO:0034058">
    <property type="term" value="P:endosomal vesicle fusion"/>
    <property type="evidence" value="ECO:0000318"/>
    <property type="project" value="GO_Central"/>
</dbReference>
<keyword evidence="8 20" id="KW-0479">Metal-binding</keyword>
<protein>
    <recommendedName>
        <fullName evidence="15">Vacuolar protein sorting-associated protein 41 homolog</fullName>
        <ecNumber evidence="19">1.14.14.81</ecNumber>
    </recommendedName>
</protein>
<dbReference type="SUPFAM" id="SSF50978">
    <property type="entry name" value="WD40 repeat-like"/>
    <property type="match status" value="1"/>
</dbReference>
<comment type="catalytic activity">
    <reaction evidence="16">
        <text>a 3',5'-unsubstituted flavanone + 2 reduced [NADPH--hemoprotein reductase] + 2 O2 = a 3',5'-dihydroxyflavanone + 2 oxidized [NADPH--hemoprotein reductase] + 2 H2O + 2 H(+)</text>
        <dbReference type="Rhea" id="RHEA:55448"/>
        <dbReference type="Rhea" id="RHEA-COMP:11964"/>
        <dbReference type="Rhea" id="RHEA-COMP:11965"/>
        <dbReference type="ChEBI" id="CHEBI:15377"/>
        <dbReference type="ChEBI" id="CHEBI:15378"/>
        <dbReference type="ChEBI" id="CHEBI:15379"/>
        <dbReference type="ChEBI" id="CHEBI:48025"/>
        <dbReference type="ChEBI" id="CHEBI:57618"/>
        <dbReference type="ChEBI" id="CHEBI:58210"/>
        <dbReference type="ChEBI" id="CHEBI:138897"/>
        <dbReference type="EC" id="1.14.14.81"/>
    </reaction>
</comment>
<evidence type="ECO:0000259" key="23">
    <source>
        <dbReference type="Pfam" id="PF23411"/>
    </source>
</evidence>
<dbReference type="Proteomes" id="UP000004994">
    <property type="component" value="Chromosome 11"/>
</dbReference>
<dbReference type="InterPro" id="IPR015943">
    <property type="entry name" value="WD40/YVTN_repeat-like_dom_sf"/>
</dbReference>
<dbReference type="GO" id="GO:0033772">
    <property type="term" value="F:flavonoid 3',5'-hydroxylase activity"/>
    <property type="evidence" value="ECO:0007669"/>
    <property type="project" value="UniProtKB-EC"/>
</dbReference>
<evidence type="ECO:0000256" key="6">
    <source>
        <dbReference type="ARBA" id="ARBA00022574"/>
    </source>
</evidence>
<keyword evidence="10" id="KW-0521">NADP</keyword>
<dbReference type="InParanoid" id="A0A3Q7IZP9"/>
<evidence type="ECO:0000256" key="11">
    <source>
        <dbReference type="ARBA" id="ARBA00022927"/>
    </source>
</evidence>
<dbReference type="InterPro" id="IPR001680">
    <property type="entry name" value="WD40_rpt"/>
</dbReference>
<feature type="binding site" description="axial binding residue" evidence="20">
    <location>
        <position position="1332"/>
    </location>
    <ligand>
        <name>heme</name>
        <dbReference type="ChEBI" id="CHEBI:30413"/>
    </ligand>
    <ligandPart>
        <name>Fe</name>
        <dbReference type="ChEBI" id="CHEBI:18248"/>
    </ligandPart>
</feature>
<dbReference type="STRING" id="4081.A0A3Q7IZP9"/>
<dbReference type="PRINTS" id="PR00463">
    <property type="entry name" value="EP450I"/>
</dbReference>
<dbReference type="InterPro" id="IPR017972">
    <property type="entry name" value="Cyt_P450_CS"/>
</dbReference>
<evidence type="ECO:0000256" key="22">
    <source>
        <dbReference type="SAM" id="MobiDB-lite"/>
    </source>
</evidence>
<keyword evidence="9" id="KW-0677">Repeat</keyword>
<comment type="cofactor">
    <cofactor evidence="1 20">
        <name>heme</name>
        <dbReference type="ChEBI" id="CHEBI:30413"/>
    </cofactor>
</comment>
<evidence type="ECO:0000256" key="18">
    <source>
        <dbReference type="ARBA" id="ARBA00059029"/>
    </source>
</evidence>
<evidence type="ECO:0000256" key="1">
    <source>
        <dbReference type="ARBA" id="ARBA00001971"/>
    </source>
</evidence>
<dbReference type="SMART" id="SM00299">
    <property type="entry name" value="CLH"/>
    <property type="match status" value="1"/>
</dbReference>
<comment type="similarity">
    <text evidence="4">Belongs to the cytochrome P450 family.</text>
</comment>
<dbReference type="SMART" id="SM00320">
    <property type="entry name" value="WD40"/>
    <property type="match status" value="2"/>
</dbReference>
<evidence type="ECO:0000256" key="10">
    <source>
        <dbReference type="ARBA" id="ARBA00022857"/>
    </source>
</evidence>
<dbReference type="Pfam" id="PF23411">
    <property type="entry name" value="Beta-prop_Vps41"/>
    <property type="match status" value="1"/>
</dbReference>
<reference evidence="24" key="1">
    <citation type="journal article" date="2012" name="Nature">
        <title>The tomato genome sequence provides insights into fleshy fruit evolution.</title>
        <authorList>
            <consortium name="Tomato Genome Consortium"/>
        </authorList>
    </citation>
    <scope>NUCLEOTIDE SEQUENCE [LARGE SCALE GENOMIC DNA]</scope>
    <source>
        <strain evidence="24">cv. Heinz 1706</strain>
    </source>
</reference>
<feature type="compositionally biased region" description="Acidic residues" evidence="22">
    <location>
        <begin position="12"/>
        <end position="35"/>
    </location>
</feature>
<dbReference type="InterPro" id="IPR002401">
    <property type="entry name" value="Cyt_P450_E_grp-I"/>
</dbReference>
<keyword evidence="5" id="KW-0813">Transport</keyword>
<evidence type="ECO:0000256" key="3">
    <source>
        <dbReference type="ARBA" id="ARBA00009582"/>
    </source>
</evidence>
<dbReference type="Pfam" id="PF00067">
    <property type="entry name" value="p450"/>
    <property type="match status" value="1"/>
</dbReference>
<dbReference type="PaxDb" id="4081-Solyc11g066560.1.1"/>
<dbReference type="GO" id="GO:0020037">
    <property type="term" value="F:heme binding"/>
    <property type="evidence" value="ECO:0007669"/>
    <property type="project" value="InterPro"/>
</dbReference>
<dbReference type="InterPro" id="IPR011990">
    <property type="entry name" value="TPR-like_helical_dom_sf"/>
</dbReference>
<evidence type="ECO:0000256" key="5">
    <source>
        <dbReference type="ARBA" id="ARBA00022448"/>
    </source>
</evidence>
<keyword evidence="12" id="KW-0560">Oxidoreductase</keyword>
<feature type="domain" description="Vps41 beta-propeller" evidence="23">
    <location>
        <begin position="116"/>
        <end position="427"/>
    </location>
</feature>
<evidence type="ECO:0000256" key="12">
    <source>
        <dbReference type="ARBA" id="ARBA00023002"/>
    </source>
</evidence>
<dbReference type="InterPro" id="IPR057780">
    <property type="entry name" value="Beta-prop_Vps41"/>
</dbReference>
<dbReference type="Gene3D" id="1.10.630.10">
    <property type="entry name" value="Cytochrome P450"/>
    <property type="match status" value="1"/>
</dbReference>